<dbReference type="Gene3D" id="3.20.20.210">
    <property type="match status" value="1"/>
</dbReference>
<dbReference type="InterPro" id="IPR038071">
    <property type="entry name" value="UROD/MetE-like_sf"/>
</dbReference>
<dbReference type="Pfam" id="PF01208">
    <property type="entry name" value="URO-D"/>
    <property type="match status" value="1"/>
</dbReference>
<dbReference type="GO" id="GO:0004853">
    <property type="term" value="F:uroporphyrinogen decarboxylase activity"/>
    <property type="evidence" value="ECO:0007669"/>
    <property type="project" value="InterPro"/>
</dbReference>
<reference evidence="2 3" key="1">
    <citation type="submission" date="2019-11" db="EMBL/GenBank/DDBJ databases">
        <title>Comparative genomics of hydrocarbon-degrading Desulfosarcina strains.</title>
        <authorList>
            <person name="Watanabe M."/>
            <person name="Kojima H."/>
            <person name="Fukui M."/>
        </authorList>
    </citation>
    <scope>NUCLEOTIDE SEQUENCE [LARGE SCALE GENOMIC DNA]</scope>
    <source>
        <strain evidence="2 3">28bB2T</strain>
    </source>
</reference>
<name>A0A5K7ZF89_9BACT</name>
<protein>
    <submittedName>
        <fullName evidence="2">Uroporphyrinogen III decarboxylase</fullName>
    </submittedName>
</protein>
<dbReference type="AlphaFoldDB" id="A0A5K7ZF89"/>
<dbReference type="RefSeq" id="WP_155321025.1">
    <property type="nucleotide sequence ID" value="NZ_AP021876.1"/>
</dbReference>
<gene>
    <name evidence="2" type="ORF">DSCO28_05100</name>
</gene>
<dbReference type="Proteomes" id="UP000425960">
    <property type="component" value="Chromosome"/>
</dbReference>
<evidence type="ECO:0000313" key="2">
    <source>
        <dbReference type="EMBL" id="BBO79944.1"/>
    </source>
</evidence>
<accession>A0A5K7ZF89</accession>
<dbReference type="KEGG" id="dov:DSCO28_05100"/>
<dbReference type="EMBL" id="AP021876">
    <property type="protein sequence ID" value="BBO79944.1"/>
    <property type="molecule type" value="Genomic_DNA"/>
</dbReference>
<proteinExistence type="predicted"/>
<dbReference type="InterPro" id="IPR000257">
    <property type="entry name" value="Uroporphyrinogen_deCOase"/>
</dbReference>
<dbReference type="PANTHER" id="PTHR47099:SF1">
    <property type="entry name" value="METHYLCOBAMIDE:COM METHYLTRANSFERASE MTBA"/>
    <property type="match status" value="1"/>
</dbReference>
<dbReference type="SUPFAM" id="SSF51726">
    <property type="entry name" value="UROD/MetE-like"/>
    <property type="match status" value="1"/>
</dbReference>
<evidence type="ECO:0000259" key="1">
    <source>
        <dbReference type="Pfam" id="PF01208"/>
    </source>
</evidence>
<dbReference type="InterPro" id="IPR052024">
    <property type="entry name" value="Methanogen_methyltrans"/>
</dbReference>
<dbReference type="GO" id="GO:0006779">
    <property type="term" value="P:porphyrin-containing compound biosynthetic process"/>
    <property type="evidence" value="ECO:0007669"/>
    <property type="project" value="InterPro"/>
</dbReference>
<evidence type="ECO:0000313" key="3">
    <source>
        <dbReference type="Proteomes" id="UP000425960"/>
    </source>
</evidence>
<dbReference type="PANTHER" id="PTHR47099">
    <property type="entry name" value="METHYLCOBAMIDE:COM METHYLTRANSFERASE MTBA"/>
    <property type="match status" value="1"/>
</dbReference>
<sequence>MDAAQRVMQVIRRRRGAGIPTGELTMERAFMESLLAWNGDFPAPATLSETRLIIECARLLSHDVICLQSQPPGGGDGDGDPAARAGEIARVADENFFVFWIVNGAFQQVMYSSDFVTFMTAIAVSPDAIAGEMAAVSKQVIATIELGARHGAHGIILADDIAYQKSTYMSPAFGERYLLPLWKQQVAAAKAVGMPVFFHSDGNLNHFLPFIVAAGFDGLQCIESSAGMDIFKIGQTYGDRLCLMGNIDSALLCPTASPDVENGEPLALDRAVNDLNAAFGRSGGLILGTSGGLHSGMSFDLVMRMAALVPNV</sequence>
<organism evidence="2 3">
    <name type="scientific">Desulfosarcina ovata subsp. sediminis</name>
    <dbReference type="NCBI Taxonomy" id="885957"/>
    <lineage>
        <taxon>Bacteria</taxon>
        <taxon>Pseudomonadati</taxon>
        <taxon>Thermodesulfobacteriota</taxon>
        <taxon>Desulfobacteria</taxon>
        <taxon>Desulfobacterales</taxon>
        <taxon>Desulfosarcinaceae</taxon>
        <taxon>Desulfosarcina</taxon>
    </lineage>
</organism>
<feature type="domain" description="Uroporphyrinogen decarboxylase (URO-D)" evidence="1">
    <location>
        <begin position="111"/>
        <end position="309"/>
    </location>
</feature>